<evidence type="ECO:0000313" key="1">
    <source>
        <dbReference type="EMBL" id="KAI6656041.1"/>
    </source>
</evidence>
<name>A0AAV7K549_9METZ</name>
<evidence type="ECO:0008006" key="3">
    <source>
        <dbReference type="Google" id="ProtNLM"/>
    </source>
</evidence>
<proteinExistence type="predicted"/>
<organism evidence="1 2">
    <name type="scientific">Oopsacas minuta</name>
    <dbReference type="NCBI Taxonomy" id="111878"/>
    <lineage>
        <taxon>Eukaryota</taxon>
        <taxon>Metazoa</taxon>
        <taxon>Porifera</taxon>
        <taxon>Hexactinellida</taxon>
        <taxon>Hexasterophora</taxon>
        <taxon>Lyssacinosida</taxon>
        <taxon>Leucopsacidae</taxon>
        <taxon>Oopsacas</taxon>
    </lineage>
</organism>
<sequence length="97" mass="10706">MLFANSHPLCGVAILGLPCFPLHACLRFTTVRCLLFRPMGVLIRALDYRHPFGMNSSFADPSLLTQPMRHISFSSHSTPLLSSPLLSSILSIEVQLP</sequence>
<dbReference type="Proteomes" id="UP001165289">
    <property type="component" value="Unassembled WGS sequence"/>
</dbReference>
<protein>
    <recommendedName>
        <fullName evidence="3">Secreted protein</fullName>
    </recommendedName>
</protein>
<dbReference type="AlphaFoldDB" id="A0AAV7K549"/>
<keyword evidence="2" id="KW-1185">Reference proteome</keyword>
<gene>
    <name evidence="1" type="ORF">LOD99_1775</name>
</gene>
<evidence type="ECO:0000313" key="2">
    <source>
        <dbReference type="Proteomes" id="UP001165289"/>
    </source>
</evidence>
<reference evidence="1 2" key="1">
    <citation type="journal article" date="2023" name="BMC Biol.">
        <title>The compact genome of the sponge Oopsacas minuta (Hexactinellida) is lacking key metazoan core genes.</title>
        <authorList>
            <person name="Santini S."/>
            <person name="Schenkelaars Q."/>
            <person name="Jourda C."/>
            <person name="Duchesne M."/>
            <person name="Belahbib H."/>
            <person name="Rocher C."/>
            <person name="Selva M."/>
            <person name="Riesgo A."/>
            <person name="Vervoort M."/>
            <person name="Leys S.P."/>
            <person name="Kodjabachian L."/>
            <person name="Le Bivic A."/>
            <person name="Borchiellini C."/>
            <person name="Claverie J.M."/>
            <person name="Renard E."/>
        </authorList>
    </citation>
    <scope>NUCLEOTIDE SEQUENCE [LARGE SCALE GENOMIC DNA]</scope>
    <source>
        <strain evidence="1">SPO-2</strain>
    </source>
</reference>
<comment type="caution">
    <text evidence="1">The sequence shown here is derived from an EMBL/GenBank/DDBJ whole genome shotgun (WGS) entry which is preliminary data.</text>
</comment>
<accession>A0AAV7K549</accession>
<dbReference type="EMBL" id="JAKMXF010000166">
    <property type="protein sequence ID" value="KAI6656041.1"/>
    <property type="molecule type" value="Genomic_DNA"/>
</dbReference>